<keyword evidence="2" id="KW-1185">Reference proteome</keyword>
<name>A0A318ZIH9_9EURO</name>
<organism evidence="1 2">
    <name type="scientific">Aspergillus saccharolyticus JOP 1030-1</name>
    <dbReference type="NCBI Taxonomy" id="1450539"/>
    <lineage>
        <taxon>Eukaryota</taxon>
        <taxon>Fungi</taxon>
        <taxon>Dikarya</taxon>
        <taxon>Ascomycota</taxon>
        <taxon>Pezizomycotina</taxon>
        <taxon>Eurotiomycetes</taxon>
        <taxon>Eurotiomycetidae</taxon>
        <taxon>Eurotiales</taxon>
        <taxon>Aspergillaceae</taxon>
        <taxon>Aspergillus</taxon>
        <taxon>Aspergillus subgen. Circumdati</taxon>
    </lineage>
</organism>
<dbReference type="OrthoDB" id="3437411at2759"/>
<evidence type="ECO:0000313" key="1">
    <source>
        <dbReference type="EMBL" id="PYH47319.1"/>
    </source>
</evidence>
<accession>A0A318ZIH9</accession>
<dbReference type="RefSeq" id="XP_025433301.1">
    <property type="nucleotide sequence ID" value="XM_025577952.1"/>
</dbReference>
<evidence type="ECO:0000313" key="2">
    <source>
        <dbReference type="Proteomes" id="UP000248349"/>
    </source>
</evidence>
<gene>
    <name evidence="1" type="ORF">BP01DRAFT_389871</name>
</gene>
<dbReference type="Proteomes" id="UP000248349">
    <property type="component" value="Unassembled WGS sequence"/>
</dbReference>
<dbReference type="STRING" id="1450539.A0A318ZIH9"/>
<protein>
    <submittedName>
        <fullName evidence="1">Uncharacterized protein</fullName>
    </submittedName>
</protein>
<dbReference type="EMBL" id="KZ821224">
    <property type="protein sequence ID" value="PYH47319.1"/>
    <property type="molecule type" value="Genomic_DNA"/>
</dbReference>
<dbReference type="AlphaFoldDB" id="A0A318ZIH9"/>
<proteinExistence type="predicted"/>
<dbReference type="GeneID" id="37079181"/>
<sequence>MIPTPIDPTVPPRRNLDRAFALEGRACLNGEPIQSPQTLLQTLLLHRETVEFLDVDFEAQTSEFWGDDDEEMKPDFNVYGKWSEAEHNELKTLLYMAKSIDQPRETACSWWITCPPKLEYVLIRGYERGKRQDHDDQVNALLCFKEREILPSLEC</sequence>
<reference evidence="1 2" key="1">
    <citation type="submission" date="2016-12" db="EMBL/GenBank/DDBJ databases">
        <title>The genomes of Aspergillus section Nigri reveals drivers in fungal speciation.</title>
        <authorList>
            <consortium name="DOE Joint Genome Institute"/>
            <person name="Vesth T.C."/>
            <person name="Nybo J."/>
            <person name="Theobald S."/>
            <person name="Brandl J."/>
            <person name="Frisvad J.C."/>
            <person name="Nielsen K.F."/>
            <person name="Lyhne E.K."/>
            <person name="Kogle M.E."/>
            <person name="Kuo A."/>
            <person name="Riley R."/>
            <person name="Clum A."/>
            <person name="Nolan M."/>
            <person name="Lipzen A."/>
            <person name="Salamov A."/>
            <person name="Henrissat B."/>
            <person name="Wiebenga A."/>
            <person name="De Vries R.P."/>
            <person name="Grigoriev I.V."/>
            <person name="Mortensen U.H."/>
            <person name="Andersen M.R."/>
            <person name="Baker S.E."/>
        </authorList>
    </citation>
    <scope>NUCLEOTIDE SEQUENCE [LARGE SCALE GENOMIC DNA]</scope>
    <source>
        <strain evidence="1 2">JOP 1030-1</strain>
    </source>
</reference>